<gene>
    <name evidence="1" type="ORF">SAMEA2273136_04764</name>
</gene>
<proteinExistence type="predicted"/>
<dbReference type="AlphaFoldDB" id="A0ABD7KPA1"/>
<name>A0ABD7KPA1_9ENTR</name>
<comment type="caution">
    <text evidence="1">The sequence shown here is derived from an EMBL/GenBank/DDBJ whole genome shotgun (WGS) entry which is preliminary data.</text>
</comment>
<organism evidence="1 2">
    <name type="scientific">Enterobacter roggenkampii</name>
    <dbReference type="NCBI Taxonomy" id="1812935"/>
    <lineage>
        <taxon>Bacteria</taxon>
        <taxon>Pseudomonadati</taxon>
        <taxon>Pseudomonadota</taxon>
        <taxon>Gammaproteobacteria</taxon>
        <taxon>Enterobacterales</taxon>
        <taxon>Enterobacteriaceae</taxon>
        <taxon>Enterobacter</taxon>
        <taxon>Enterobacter cloacae complex</taxon>
    </lineage>
</organism>
<protein>
    <submittedName>
        <fullName evidence="1">Secretoglobin family protein</fullName>
    </submittedName>
</protein>
<sequence length="190" mass="22185">MMYHEDLLHFYQTWLDDFTRLVIRMTACHQNITYSHKLTVGSLTFPEQSAVTAIVPRNLYRIINGNTPPVIVPPAPAAGLYAKEFLLIHHPMLEGVLLSECIRLNQRSLVNKLASLFHQYQRTELHQKLVWLCWYDLMLGAPMTDWLERLKHKSRAEMIVWINGRQAENDVLTRMIDEYAMLSCLDNFTV</sequence>
<evidence type="ECO:0000313" key="1">
    <source>
        <dbReference type="EMBL" id="SAD41541.1"/>
    </source>
</evidence>
<evidence type="ECO:0000313" key="2">
    <source>
        <dbReference type="Proteomes" id="UP000077278"/>
    </source>
</evidence>
<reference evidence="1 2" key="1">
    <citation type="submission" date="2016-03" db="EMBL/GenBank/DDBJ databases">
        <authorList>
            <consortium name="Pathogen Informatics"/>
        </authorList>
    </citation>
    <scope>NUCLEOTIDE SEQUENCE [LARGE SCALE GENOMIC DNA]</scope>
    <source>
        <strain evidence="2">e264</strain>
    </source>
</reference>
<dbReference type="EMBL" id="FKDD01000037">
    <property type="protein sequence ID" value="SAD41541.1"/>
    <property type="molecule type" value="Genomic_DNA"/>
</dbReference>
<accession>A0ABD7KPA1</accession>
<dbReference type="Proteomes" id="UP000077278">
    <property type="component" value="Unassembled WGS sequence"/>
</dbReference>
<dbReference type="RefSeq" id="WP_063922498.1">
    <property type="nucleotide sequence ID" value="NZ_FKDD01000037.1"/>
</dbReference>